<feature type="compositionally biased region" description="Basic residues" evidence="1">
    <location>
        <begin position="626"/>
        <end position="636"/>
    </location>
</feature>
<feature type="compositionally biased region" description="Pro residues" evidence="1">
    <location>
        <begin position="673"/>
        <end position="682"/>
    </location>
</feature>
<feature type="region of interest" description="Disordered" evidence="1">
    <location>
        <begin position="542"/>
        <end position="584"/>
    </location>
</feature>
<keyword evidence="3" id="KW-1185">Reference proteome</keyword>
<dbReference type="EMBL" id="JAVYAA010000010">
    <property type="protein sequence ID" value="MDT8979976.1"/>
    <property type="molecule type" value="Genomic_DNA"/>
</dbReference>
<feature type="compositionally biased region" description="Basic and acidic residues" evidence="1">
    <location>
        <begin position="566"/>
        <end position="580"/>
    </location>
</feature>
<comment type="caution">
    <text evidence="2">The sequence shown here is derived from an EMBL/GenBank/DDBJ whole genome shotgun (WGS) entry which is preliminary data.</text>
</comment>
<gene>
    <name evidence="2" type="ORF">RQP50_27480</name>
</gene>
<feature type="compositionally biased region" description="Gly residues" evidence="1">
    <location>
        <begin position="610"/>
        <end position="620"/>
    </location>
</feature>
<evidence type="ECO:0000313" key="3">
    <source>
        <dbReference type="Proteomes" id="UP001250538"/>
    </source>
</evidence>
<dbReference type="RefSeq" id="WP_315747337.1">
    <property type="nucleotide sequence ID" value="NZ_JAVYAA010000010.1"/>
</dbReference>
<evidence type="ECO:0000313" key="2">
    <source>
        <dbReference type="EMBL" id="MDT8979976.1"/>
    </source>
</evidence>
<sequence>MDFIATARVTVPFEARDLISGAVRNMRSMIQGATDDLLDFRRISGNMFDDFVSGGRRARETAEDLGRRVNDVRDETRRLGNTHVDDLFRRARRGADDLRSSVNRAEGEIRGMSDARVHLRARDDVSPVLDGISSKIGAIAATAGTLILGSGVNDAMFGGVMDYHAAAARSAALLSPAERAQGLGTVDELYKKGLIASRSEGASQLANAAPLVKDKTQVSDFVTQSAKMQTITPDASSEEIHRALAQSADTFKESYQSVADSMMYAYQKVGDRQQDLYDTFWEYSGYFKNTGASSAQMSNFLVRSVEEGSFNFDKPADFFKEVFGVKALDSGDMAKYFEQRGSGKEEAERQAEAFTGDINSGNQQRMKGALMALLGDLSSQSPNDLKQSLVMLGSATAEDNGISMIKNYGTAFKEAPSDIAGTTDRMVQTQLAANPMQDMIETRRQMDLQMQEIGSNISTAAIPVMKEFNTLLTENKDSIQSLGSGIASFVSGVTKFYGEHFDLINGVLIALGGVFATKKVYDFAKKTVDKGKEVKDKVIERQQAYKERREQRRRRGENPPVPTPTDRIRGRQLTRFENRRGSRTTTDVFDSVRSYSSMTVQASRVFVNGPLGGNGGGIGDVDGRGSGRRGGGRRGGGRGGGRGSRFPGSRETFGGDNGSRSNEPIRVRRAPRPDPIPDPTPPKRGFLGRMKDSGLFTSTKGLARGAGIIGGITSAGIGAYNMYQSAKDVGWREAASTQGGAAVGGIAGGAILGAVGSIAGPVGSMVGASIGNYVGEKLGSWADSSGFTRKVVDSAIAVKDTVVSWTSSAADSISGAFGDFTDWIGITESKPPEPPPPPPKAEITFGNIAPEAKKRIEEVASQFTTTLKEKGWKEAFNGVMDQPEVKNTMQGFESLGNHLSTTFSNMWKGGKTKQGIDEVGTASQQTAAKTKDLGNTAKSSTDLVVQGAANAKQSLTGVGASAKTAADETKQHLSSIQSIVSQGSTWGSNLISMLTSGIRSKFPSLTSAVSEAAGVIKNFLGFHSPTKEGPASESDQWAGNFVSMFAGGLDVRPIRDRATMIAGALRPPMAQPMPNSITSAKSIGQGTGKVTAGQVTIQTVNFDFGELAKGVTNFAEIAKMLTGSEGRALIRKVLGEELHKAIENGG</sequence>
<name>A0AAJ2K0T6_9BACL</name>
<reference evidence="3" key="1">
    <citation type="submission" date="2023-09" db="EMBL/GenBank/DDBJ databases">
        <title>Paenibacillus sp. chi10 Genome sequencing and assembly.</title>
        <authorList>
            <person name="Kim I."/>
        </authorList>
    </citation>
    <scope>NUCLEOTIDE SEQUENCE [LARGE SCALE GENOMIC DNA]</scope>
    <source>
        <strain evidence="3">chi10</strain>
    </source>
</reference>
<protein>
    <submittedName>
        <fullName evidence="2">Tail tape measure protein</fullName>
    </submittedName>
</protein>
<dbReference type="AlphaFoldDB" id="A0AAJ2K0T6"/>
<accession>A0AAJ2K0T6</accession>
<feature type="region of interest" description="Disordered" evidence="1">
    <location>
        <begin position="608"/>
        <end position="690"/>
    </location>
</feature>
<organism evidence="2 3">
    <name type="scientific">Paenibacillus suaedae</name>
    <dbReference type="NCBI Taxonomy" id="3077233"/>
    <lineage>
        <taxon>Bacteria</taxon>
        <taxon>Bacillati</taxon>
        <taxon>Bacillota</taxon>
        <taxon>Bacilli</taxon>
        <taxon>Bacillales</taxon>
        <taxon>Paenibacillaceae</taxon>
        <taxon>Paenibacillus</taxon>
    </lineage>
</organism>
<proteinExistence type="predicted"/>
<dbReference type="Proteomes" id="UP001250538">
    <property type="component" value="Unassembled WGS sequence"/>
</dbReference>
<evidence type="ECO:0000256" key="1">
    <source>
        <dbReference type="SAM" id="MobiDB-lite"/>
    </source>
</evidence>